<keyword evidence="2 6" id="KW-0813">Transport</keyword>
<dbReference type="GO" id="GO:0005315">
    <property type="term" value="F:phosphate transmembrane transporter activity"/>
    <property type="evidence" value="ECO:0007669"/>
    <property type="project" value="InterPro"/>
</dbReference>
<evidence type="ECO:0000256" key="3">
    <source>
        <dbReference type="ARBA" id="ARBA00022692"/>
    </source>
</evidence>
<comment type="subcellular location">
    <subcellularLocation>
        <location evidence="1 6">Membrane</location>
        <topology evidence="1 6">Multi-pass membrane protein</topology>
    </subcellularLocation>
</comment>
<feature type="transmembrane region" description="Helical" evidence="6">
    <location>
        <begin position="143"/>
        <end position="162"/>
    </location>
</feature>
<feature type="transmembrane region" description="Helical" evidence="6">
    <location>
        <begin position="395"/>
        <end position="420"/>
    </location>
</feature>
<dbReference type="Proteomes" id="UP000045039">
    <property type="component" value="Unassembled WGS sequence"/>
</dbReference>
<evidence type="ECO:0000313" key="9">
    <source>
        <dbReference type="Proteomes" id="UP000045039"/>
    </source>
</evidence>
<keyword evidence="3 6" id="KW-0812">Transmembrane</keyword>
<gene>
    <name evidence="7" type="primary">pitA_3</name>
    <name evidence="8" type="ORF">ALP65_02712</name>
    <name evidence="7" type="ORF">PAERUG_P19_London_7_VIM_2_05_10_06945</name>
</gene>
<feature type="transmembrane region" description="Helical" evidence="6">
    <location>
        <begin position="215"/>
        <end position="235"/>
    </location>
</feature>
<name>A0A0C6FK93_PSEAI</name>
<dbReference type="InterPro" id="IPR001204">
    <property type="entry name" value="Phos_transporter"/>
</dbReference>
<dbReference type="Proteomes" id="UP000270834">
    <property type="component" value="Unassembled WGS sequence"/>
</dbReference>
<dbReference type="EMBL" id="RBSQ01000313">
    <property type="protein sequence ID" value="RMS60925.1"/>
    <property type="molecule type" value="Genomic_DNA"/>
</dbReference>
<protein>
    <recommendedName>
        <fullName evidence="6">Phosphate transporter</fullName>
    </recommendedName>
</protein>
<proteinExistence type="inferred from homology"/>
<evidence type="ECO:0000256" key="6">
    <source>
        <dbReference type="RuleBase" id="RU363058"/>
    </source>
</evidence>
<feature type="transmembrane region" description="Helical" evidence="6">
    <location>
        <begin position="183"/>
        <end position="203"/>
    </location>
</feature>
<keyword evidence="6" id="KW-0592">Phosphate transport</keyword>
<evidence type="ECO:0000313" key="8">
    <source>
        <dbReference type="EMBL" id="RMS60925.1"/>
    </source>
</evidence>
<evidence type="ECO:0000256" key="1">
    <source>
        <dbReference type="ARBA" id="ARBA00004141"/>
    </source>
</evidence>
<feature type="transmembrane region" description="Helical" evidence="6">
    <location>
        <begin position="118"/>
        <end position="137"/>
    </location>
</feature>
<organism evidence="8 10">
    <name type="scientific">Pseudomonas aeruginosa</name>
    <dbReference type="NCBI Taxonomy" id="287"/>
    <lineage>
        <taxon>Bacteria</taxon>
        <taxon>Pseudomonadati</taxon>
        <taxon>Pseudomonadota</taxon>
        <taxon>Gammaproteobacteria</taxon>
        <taxon>Pseudomonadales</taxon>
        <taxon>Pseudomonadaceae</taxon>
        <taxon>Pseudomonas</taxon>
    </lineage>
</organism>
<dbReference type="GO" id="GO:0016020">
    <property type="term" value="C:membrane"/>
    <property type="evidence" value="ECO:0007669"/>
    <property type="project" value="UniProtKB-SubCell"/>
</dbReference>
<evidence type="ECO:0000256" key="5">
    <source>
        <dbReference type="ARBA" id="ARBA00023136"/>
    </source>
</evidence>
<comment type="caution">
    <text evidence="8">The sequence shown here is derived from an EMBL/GenBank/DDBJ whole genome shotgun (WGS) entry which is preliminary data.</text>
</comment>
<dbReference type="AlphaFoldDB" id="A0A0C6FK93"/>
<evidence type="ECO:0000313" key="10">
    <source>
        <dbReference type="Proteomes" id="UP000270834"/>
    </source>
</evidence>
<dbReference type="Pfam" id="PF01384">
    <property type="entry name" value="PHO4"/>
    <property type="match status" value="1"/>
</dbReference>
<evidence type="ECO:0000313" key="7">
    <source>
        <dbReference type="EMBL" id="CRQ14801.1"/>
    </source>
</evidence>
<dbReference type="GO" id="GO:0035435">
    <property type="term" value="P:phosphate ion transmembrane transport"/>
    <property type="evidence" value="ECO:0007669"/>
    <property type="project" value="TreeGrafter"/>
</dbReference>
<sequence>MSLIADHGFAFLVLACLFGFFMAWGVGANDVANAMGTSVGSRALTIRQAILVAMVFEFCGAYFAGGEVTETIRSGIVDPQYMTPDLLVFGMLSALLAAGVWLLLATIKGWPVSTTHSIVGAIIGFASVGVSVHAVHWGAIGPIVASWVVTPVLSGLLAFALFRSVQWLVLHAEDPFRSARRYVPLYMFLAGFMVALMTVGKGLKHVGLELSGLQTLGLALLAGGLVMGLGIVLLLRIRPTGGADPRGGFASVERVFAVLMIFTACSMAFAHGANDVANAIGPVAAVVAVVQAGGDLDLVSRSPVPSWVLLLGAVGIVIGLATYGYRVIATIGREITELTPSRGFAAELATASTVVGASAIGLPVSTTHTLVGAVLGIGMARGIGALNLRVIGSIFLSWVVTLPAGAVLAILFFLVLRALFGA</sequence>
<keyword evidence="5 6" id="KW-0472">Membrane</keyword>
<dbReference type="RefSeq" id="WP_003100079.1">
    <property type="nucleotide sequence ID" value="NZ_AP014651.1"/>
</dbReference>
<comment type="similarity">
    <text evidence="6">Belongs to the inorganic phosphate transporter (PiT) (TC 2.A.20) family.</text>
</comment>
<reference evidence="9" key="2">
    <citation type="submission" date="2015-06" db="EMBL/GenBank/DDBJ databases">
        <authorList>
            <person name="Radhakrishnan Rajesh"/>
            <person name="Underwood Anthony"/>
            <person name="Al-Shahib Ali"/>
        </authorList>
    </citation>
    <scope>NUCLEOTIDE SEQUENCE [LARGE SCALE GENOMIC DNA]</scope>
    <source>
        <strain evidence="9">P19_London_7_VIM_2_05_10</strain>
    </source>
</reference>
<dbReference type="OMA" id="MQAFCIA"/>
<dbReference type="EMBL" id="CVVU01000278">
    <property type="protein sequence ID" value="CRQ14801.1"/>
    <property type="molecule type" value="Genomic_DNA"/>
</dbReference>
<keyword evidence="4 6" id="KW-1133">Transmembrane helix</keyword>
<dbReference type="SMR" id="A0A0C6FK93"/>
<evidence type="ECO:0000256" key="2">
    <source>
        <dbReference type="ARBA" id="ARBA00022448"/>
    </source>
</evidence>
<accession>A0A0C6FK93</accession>
<dbReference type="PANTHER" id="PTHR11101">
    <property type="entry name" value="PHOSPHATE TRANSPORTER"/>
    <property type="match status" value="1"/>
</dbReference>
<feature type="transmembrane region" description="Helical" evidence="6">
    <location>
        <begin position="255"/>
        <end position="273"/>
    </location>
</feature>
<reference evidence="8 10" key="3">
    <citation type="submission" date="2018-08" db="EMBL/GenBank/DDBJ databases">
        <title>Recombination of ecologically and evolutionarily significant loci maintains genetic cohesion in the Pseudomonas syringae species complex.</title>
        <authorList>
            <person name="Dillon M."/>
            <person name="Thakur S."/>
            <person name="Almeida R.N.D."/>
            <person name="Weir B.S."/>
            <person name="Guttman D.S."/>
        </authorList>
    </citation>
    <scope>NUCLEOTIDE SEQUENCE [LARGE SCALE GENOMIC DNA]</scope>
    <source>
        <strain evidence="8 10">ICMP 7846</strain>
    </source>
</reference>
<feature type="transmembrane region" description="Helical" evidence="6">
    <location>
        <begin position="86"/>
        <end position="106"/>
    </location>
</feature>
<feature type="transmembrane region" description="Helical" evidence="6">
    <location>
        <begin position="304"/>
        <end position="323"/>
    </location>
</feature>
<reference evidence="7" key="1">
    <citation type="submission" date="2015-06" db="EMBL/GenBank/DDBJ databases">
        <authorList>
            <person name="Radhakrishnan R."/>
            <person name="Underwood A."/>
            <person name="Al-Shahib A."/>
        </authorList>
    </citation>
    <scope>NUCLEOTIDE SEQUENCE</scope>
    <source>
        <strain evidence="7">P19_London_7_VIM_2_05_10</strain>
    </source>
</reference>
<dbReference type="PANTHER" id="PTHR11101:SF80">
    <property type="entry name" value="PHOSPHATE TRANSPORTER"/>
    <property type="match status" value="1"/>
</dbReference>
<evidence type="ECO:0000256" key="4">
    <source>
        <dbReference type="ARBA" id="ARBA00022989"/>
    </source>
</evidence>